<evidence type="ECO:0000256" key="5">
    <source>
        <dbReference type="ARBA" id="ARBA00023136"/>
    </source>
</evidence>
<dbReference type="InterPro" id="IPR002549">
    <property type="entry name" value="AI-2E-like"/>
</dbReference>
<feature type="transmembrane region" description="Helical" evidence="6">
    <location>
        <begin position="399"/>
        <end position="422"/>
    </location>
</feature>
<evidence type="ECO:0000256" key="1">
    <source>
        <dbReference type="ARBA" id="ARBA00004141"/>
    </source>
</evidence>
<dbReference type="PANTHER" id="PTHR21716">
    <property type="entry name" value="TRANSMEMBRANE PROTEIN"/>
    <property type="match status" value="1"/>
</dbReference>
<dbReference type="GO" id="GO:0016020">
    <property type="term" value="C:membrane"/>
    <property type="evidence" value="ECO:0007669"/>
    <property type="project" value="UniProtKB-SubCell"/>
</dbReference>
<gene>
    <name evidence="7" type="ORF">ACMD2_00837</name>
</gene>
<feature type="transmembrane region" description="Helical" evidence="6">
    <location>
        <begin position="456"/>
        <end position="478"/>
    </location>
</feature>
<reference evidence="7 8" key="1">
    <citation type="journal article" date="2016" name="DNA Res.">
        <title>The draft genome of MD-2 pineapple using hybrid error correction of long reads.</title>
        <authorList>
            <person name="Redwan R.M."/>
            <person name="Saidin A."/>
            <person name="Kumar S.V."/>
        </authorList>
    </citation>
    <scope>NUCLEOTIDE SEQUENCE [LARGE SCALE GENOMIC DNA]</scope>
    <source>
        <strain evidence="8">cv. MD2</strain>
        <tissue evidence="7">Leaf</tissue>
    </source>
</reference>
<dbReference type="PANTHER" id="PTHR21716:SF72">
    <property type="entry name" value="TRANSMEMBRANE PROTEIN C9ORF5 PROTEIN"/>
    <property type="match status" value="1"/>
</dbReference>
<feature type="transmembrane region" description="Helical" evidence="6">
    <location>
        <begin position="349"/>
        <end position="367"/>
    </location>
</feature>
<comment type="caution">
    <text evidence="7">The sequence shown here is derived from an EMBL/GenBank/DDBJ whole genome shotgun (WGS) entry which is preliminary data.</text>
</comment>
<evidence type="ECO:0000313" key="7">
    <source>
        <dbReference type="EMBL" id="OAY65763.1"/>
    </source>
</evidence>
<accession>A0A199ULZ5</accession>
<feature type="transmembrane region" description="Helical" evidence="6">
    <location>
        <begin position="137"/>
        <end position="162"/>
    </location>
</feature>
<evidence type="ECO:0000256" key="2">
    <source>
        <dbReference type="ARBA" id="ARBA00009773"/>
    </source>
</evidence>
<evidence type="ECO:0000313" key="8">
    <source>
        <dbReference type="Proteomes" id="UP000092600"/>
    </source>
</evidence>
<protein>
    <submittedName>
        <fullName evidence="7">Transmembrane protein 245</fullName>
    </submittedName>
</protein>
<dbReference type="Pfam" id="PF01594">
    <property type="entry name" value="AI-2E_transport"/>
    <property type="match status" value="1"/>
</dbReference>
<keyword evidence="5 6" id="KW-0472">Membrane</keyword>
<proteinExistence type="inferred from homology"/>
<dbReference type="EMBL" id="LSRQ01006666">
    <property type="protein sequence ID" value="OAY65763.1"/>
    <property type="molecule type" value="Genomic_DNA"/>
</dbReference>
<sequence length="553" mass="60690">MAHAGLALSLLVLYGLGRLLSDFLRPLQWALLCSIPLREIQSALVAFWDPPLAAASPDPLALPSAALRSSASTLADARAALLRRPSPPPLLPRLLRWLASSFLFVLAFERLALLPFLALLALLLSSPPRLRNSSSHLKTIVALGLMLGMIFGFLAGGVFFSYKIGVEGKDAVVSLKDHVQKSNYAERIGIKKWIDDNDIPGLVDQYSAKVYDTVWDQLDQLALQYNLTDFTDEFRHFLIARSVGPSGSSSAAASTALISSAPHPYSKKLQSLSVRMKNREWAEIYKELDSFFRELPITREDLVVKAKVLASEWTEIAKRILSSGTSVLGGSANLVFSIFLRILSGAVEVLNFVSQLTVFLWVLYYLITAESGGATEQVVGLLPISKPVKDRCVEVIDHAISSVLLATAKIAIFQGCLTWLLFRFFSVHFVYTSTLLAFVSPLVPILPQWLSSLFAAGQLLMEGRYVLAVVVTVIHLWLMDYGTTVIQEDIPGYNAYLTGLSILGGMTLFPNALEGAIMGPLIMTVVIALKNLYAEFVLADTEQPHTSEKNKHL</sequence>
<dbReference type="Proteomes" id="UP000092600">
    <property type="component" value="Unassembled WGS sequence"/>
</dbReference>
<feature type="transmembrane region" description="Helical" evidence="6">
    <location>
        <begin position="320"/>
        <end position="342"/>
    </location>
</feature>
<comment type="subcellular location">
    <subcellularLocation>
        <location evidence="1">Membrane</location>
        <topology evidence="1">Multi-pass membrane protein</topology>
    </subcellularLocation>
</comment>
<evidence type="ECO:0000256" key="6">
    <source>
        <dbReference type="SAM" id="Phobius"/>
    </source>
</evidence>
<evidence type="ECO:0000256" key="3">
    <source>
        <dbReference type="ARBA" id="ARBA00022692"/>
    </source>
</evidence>
<comment type="similarity">
    <text evidence="2">Belongs to the autoinducer-2 exporter (AI-2E) (TC 2.A.86) family.</text>
</comment>
<organism evidence="7 8">
    <name type="scientific">Ananas comosus</name>
    <name type="common">Pineapple</name>
    <name type="synonym">Ananas ananas</name>
    <dbReference type="NCBI Taxonomy" id="4615"/>
    <lineage>
        <taxon>Eukaryota</taxon>
        <taxon>Viridiplantae</taxon>
        <taxon>Streptophyta</taxon>
        <taxon>Embryophyta</taxon>
        <taxon>Tracheophyta</taxon>
        <taxon>Spermatophyta</taxon>
        <taxon>Magnoliopsida</taxon>
        <taxon>Liliopsida</taxon>
        <taxon>Poales</taxon>
        <taxon>Bromeliaceae</taxon>
        <taxon>Bromelioideae</taxon>
        <taxon>Ananas</taxon>
    </lineage>
</organism>
<feature type="transmembrane region" description="Helical" evidence="6">
    <location>
        <begin position="515"/>
        <end position="533"/>
    </location>
</feature>
<dbReference type="AlphaFoldDB" id="A0A199ULZ5"/>
<evidence type="ECO:0000256" key="4">
    <source>
        <dbReference type="ARBA" id="ARBA00022989"/>
    </source>
</evidence>
<name>A0A199ULZ5_ANACO</name>
<keyword evidence="3 6" id="KW-0812">Transmembrane</keyword>
<feature type="transmembrane region" description="Helical" evidence="6">
    <location>
        <begin position="97"/>
        <end position="125"/>
    </location>
</feature>
<feature type="transmembrane region" description="Helical" evidence="6">
    <location>
        <begin position="429"/>
        <end position="450"/>
    </location>
</feature>
<keyword evidence="4 6" id="KW-1133">Transmembrane helix</keyword>